<protein>
    <submittedName>
        <fullName evidence="1">Uncharacterized protein</fullName>
    </submittedName>
</protein>
<reference evidence="3" key="3">
    <citation type="submission" date="2023-04" db="EMBL/GenBank/DDBJ databases">
        <title>Genome dynamics across the evolutionary transition to endosymbiosis.</title>
        <authorList>
            <person name="Siozios S."/>
            <person name="Nadal-Jimenez P."/>
            <person name="Azagi T."/>
            <person name="Sprong H."/>
            <person name="Frost C.L."/>
            <person name="Parratt S.R."/>
            <person name="Taylor G."/>
            <person name="Brettell L."/>
            <person name="Lew K.C."/>
            <person name="Croft L."/>
            <person name="King K.C."/>
            <person name="Brockhurst M.A."/>
            <person name="Hypsa V."/>
            <person name="Novakova E."/>
            <person name="Darby A.C."/>
            <person name="Hurst G.D.D."/>
        </authorList>
    </citation>
    <scope>NUCLEOTIDE SEQUENCE</scope>
    <source>
        <strain evidence="3">ANv_CAN</strain>
    </source>
</reference>
<dbReference type="Proteomes" id="UP001177592">
    <property type="component" value="Chromosome"/>
</dbReference>
<evidence type="ECO:0000313" key="1">
    <source>
        <dbReference type="EMBL" id="CBA72749.1"/>
    </source>
</evidence>
<dbReference type="EMBL" id="FN545187">
    <property type="protein sequence ID" value="CBA72749.1"/>
    <property type="molecule type" value="Genomic_DNA"/>
</dbReference>
<accession>D2TZ06</accession>
<dbReference type="AlphaFoldDB" id="D2TZ06"/>
<reference evidence="1" key="1">
    <citation type="journal article" date="2010" name="Insect Mol. Biol.">
        <title>The draft genome sequence of Arsenophonus nasoniae, son-killer bacterium of Nasonia vitripennis, reveals genes associated with virulence and symbiosis.</title>
        <authorList>
            <person name="Wilkes T."/>
            <person name="Darby A.C."/>
            <person name="Choi J."/>
            <person name="Colborne J.K."/>
            <person name="Werren J.H."/>
            <person name="Hurst G.D.D."/>
        </authorList>
    </citation>
    <scope>NUCLEOTIDE SEQUENCE</scope>
</reference>
<keyword evidence="5" id="KW-1185">Reference proteome</keyword>
<name>D2TZ06_9GAMM</name>
<dbReference type="EMBL" id="CP123523">
    <property type="protein sequence ID" value="WGM07161.1"/>
    <property type="molecule type" value="Genomic_DNA"/>
</dbReference>
<evidence type="ECO:0000313" key="3">
    <source>
        <dbReference type="EMBL" id="WGM07161.1"/>
    </source>
</evidence>
<organism evidence="1">
    <name type="scientific">Arsenophonus nasoniae</name>
    <name type="common">son-killer infecting Nasonia vitripennis</name>
    <dbReference type="NCBI Taxonomy" id="638"/>
    <lineage>
        <taxon>Bacteria</taxon>
        <taxon>Pseudomonadati</taxon>
        <taxon>Pseudomonadota</taxon>
        <taxon>Gammaproteobacteria</taxon>
        <taxon>Enterobacterales</taxon>
        <taxon>Morganellaceae</taxon>
        <taxon>Arsenophonus</taxon>
    </lineage>
</organism>
<gene>
    <name evidence="1" type="ORF">ARN_13990</name>
    <name evidence="2" type="ORF">ArsFIN_17000</name>
    <name evidence="3" type="ORF">QE258_07840</name>
</gene>
<evidence type="ECO:0000313" key="4">
    <source>
        <dbReference type="Proteomes" id="UP000295134"/>
    </source>
</evidence>
<reference evidence="2 4" key="2">
    <citation type="submission" date="2019-03" db="EMBL/GenBank/DDBJ databases">
        <title>Long-read sequencing reveals hyperdense prophage content in a complex bacterial symbiont genome.</title>
        <authorList>
            <person name="Frost C.L."/>
            <person name="Siozios S."/>
            <person name="Nadal-Jimenez P."/>
            <person name="Brockhurst M.A."/>
            <person name="King K.C."/>
            <person name="Darby A.C."/>
            <person name="Hurst G.D.D."/>
        </authorList>
    </citation>
    <scope>NUCLEOTIDE SEQUENCE [LARGE SCALE GENOMIC DNA]</scope>
    <source>
        <strain evidence="2 4">FIN</strain>
    </source>
</reference>
<dbReference type="GeneID" id="96879264"/>
<sequence>MSKYDKVDLAYDFLIQREKNNESFTINELSAATGWKKQTCGTYPSKRWHQYIQKDGKHYSIAGICYLTKD</sequence>
<dbReference type="EMBL" id="CP038613">
    <property type="protein sequence ID" value="QBY43136.1"/>
    <property type="molecule type" value="Genomic_DNA"/>
</dbReference>
<dbReference type="RefSeq" id="WP_246067384.1">
    <property type="nucleotide sequence ID" value="NZ_CP038613.1"/>
</dbReference>
<evidence type="ECO:0000313" key="5">
    <source>
        <dbReference type="Proteomes" id="UP001177592"/>
    </source>
</evidence>
<proteinExistence type="predicted"/>
<dbReference type="Proteomes" id="UP000295134">
    <property type="component" value="Chromosome"/>
</dbReference>
<evidence type="ECO:0000313" key="2">
    <source>
        <dbReference type="EMBL" id="QBY43136.1"/>
    </source>
</evidence>
<dbReference type="KEGG" id="ans:ArsFIN_17000"/>